<keyword evidence="4" id="KW-1185">Reference proteome</keyword>
<dbReference type="PROSITE" id="PS50994">
    <property type="entry name" value="INTEGRASE"/>
    <property type="match status" value="1"/>
</dbReference>
<dbReference type="PANTHER" id="PTHR42648:SF32">
    <property type="entry name" value="RIBONUCLEASE H-LIKE DOMAIN, GAG-PRE-INTEGRASE DOMAIN PROTEIN-RELATED"/>
    <property type="match status" value="1"/>
</dbReference>
<gene>
    <name evidence="3" type="ORF">KK1_048082</name>
</gene>
<dbReference type="GO" id="GO:0008233">
    <property type="term" value="F:peptidase activity"/>
    <property type="evidence" value="ECO:0007669"/>
    <property type="project" value="UniProtKB-KW"/>
</dbReference>
<dbReference type="OMA" id="WHRRISH"/>
<dbReference type="GO" id="GO:0015074">
    <property type="term" value="P:DNA integration"/>
    <property type="evidence" value="ECO:0007669"/>
    <property type="project" value="InterPro"/>
</dbReference>
<dbReference type="Gene3D" id="3.30.420.10">
    <property type="entry name" value="Ribonuclease H-like superfamily/Ribonuclease H"/>
    <property type="match status" value="1"/>
</dbReference>
<feature type="domain" description="Integrase catalytic" evidence="2">
    <location>
        <begin position="175"/>
        <end position="342"/>
    </location>
</feature>
<dbReference type="EMBL" id="AGCT01035652">
    <property type="protein sequence ID" value="KYP77860.1"/>
    <property type="molecule type" value="Genomic_DNA"/>
</dbReference>
<dbReference type="Pfam" id="PF00665">
    <property type="entry name" value="rve"/>
    <property type="match status" value="1"/>
</dbReference>
<organism evidence="3 4">
    <name type="scientific">Cajanus cajan</name>
    <name type="common">Pigeon pea</name>
    <name type="synonym">Cajanus indicus</name>
    <dbReference type="NCBI Taxonomy" id="3821"/>
    <lineage>
        <taxon>Eukaryota</taxon>
        <taxon>Viridiplantae</taxon>
        <taxon>Streptophyta</taxon>
        <taxon>Embryophyta</taxon>
        <taxon>Tracheophyta</taxon>
        <taxon>Spermatophyta</taxon>
        <taxon>Magnoliopsida</taxon>
        <taxon>eudicotyledons</taxon>
        <taxon>Gunneridae</taxon>
        <taxon>Pentapetalae</taxon>
        <taxon>rosids</taxon>
        <taxon>fabids</taxon>
        <taxon>Fabales</taxon>
        <taxon>Fabaceae</taxon>
        <taxon>Papilionoideae</taxon>
        <taxon>50 kb inversion clade</taxon>
        <taxon>NPAAA clade</taxon>
        <taxon>indigoferoid/millettioid clade</taxon>
        <taxon>Phaseoleae</taxon>
        <taxon>Cajanus</taxon>
    </lineage>
</organism>
<dbReference type="Pfam" id="PF22936">
    <property type="entry name" value="Pol_BBD"/>
    <property type="match status" value="1"/>
</dbReference>
<comment type="caution">
    <text evidence="3">The sequence shown here is derived from an EMBL/GenBank/DDBJ whole genome shotgun (WGS) entry which is preliminary data.</text>
</comment>
<dbReference type="GO" id="GO:0006508">
    <property type="term" value="P:proteolysis"/>
    <property type="evidence" value="ECO:0007669"/>
    <property type="project" value="UniProtKB-KW"/>
</dbReference>
<keyword evidence="1" id="KW-0645">Protease</keyword>
<dbReference type="Gramene" id="C.cajan_46641.t">
    <property type="protein sequence ID" value="C.cajan_46641.t.cds1"/>
    <property type="gene ID" value="C.cajan_46641"/>
</dbReference>
<evidence type="ECO:0000259" key="2">
    <source>
        <dbReference type="PROSITE" id="PS50994"/>
    </source>
</evidence>
<evidence type="ECO:0000313" key="4">
    <source>
        <dbReference type="Proteomes" id="UP000075243"/>
    </source>
</evidence>
<evidence type="ECO:0000313" key="3">
    <source>
        <dbReference type="EMBL" id="KYP77860.1"/>
    </source>
</evidence>
<dbReference type="Proteomes" id="UP000075243">
    <property type="component" value="Unassembled WGS sequence"/>
</dbReference>
<dbReference type="InterPro" id="IPR039537">
    <property type="entry name" value="Retrotran_Ty1/copia-like"/>
</dbReference>
<dbReference type="InterPro" id="IPR012337">
    <property type="entry name" value="RNaseH-like_sf"/>
</dbReference>
<dbReference type="GO" id="GO:0003676">
    <property type="term" value="F:nucleic acid binding"/>
    <property type="evidence" value="ECO:0007669"/>
    <property type="project" value="InterPro"/>
</dbReference>
<protein>
    <submittedName>
        <fullName evidence="3">Retrovirus-related Pol polyprotein from transposon TNT 1-94</fullName>
    </submittedName>
</protein>
<dbReference type="PANTHER" id="PTHR42648">
    <property type="entry name" value="TRANSPOSASE, PUTATIVE-RELATED"/>
    <property type="match status" value="1"/>
</dbReference>
<name>A0A151UEZ7_CAJCA</name>
<dbReference type="InterPro" id="IPR054722">
    <property type="entry name" value="PolX-like_BBD"/>
</dbReference>
<reference evidence="3" key="1">
    <citation type="journal article" date="2012" name="Nat. Biotechnol.">
        <title>Draft genome sequence of pigeonpea (Cajanus cajan), an orphan legume crop of resource-poor farmers.</title>
        <authorList>
            <person name="Varshney R.K."/>
            <person name="Chen W."/>
            <person name="Li Y."/>
            <person name="Bharti A.K."/>
            <person name="Saxena R.K."/>
            <person name="Schlueter J.A."/>
            <person name="Donoghue M.T."/>
            <person name="Azam S."/>
            <person name="Fan G."/>
            <person name="Whaley A.M."/>
            <person name="Farmer A.D."/>
            <person name="Sheridan J."/>
            <person name="Iwata A."/>
            <person name="Tuteja R."/>
            <person name="Penmetsa R.V."/>
            <person name="Wu W."/>
            <person name="Upadhyaya H.D."/>
            <person name="Yang S.P."/>
            <person name="Shah T."/>
            <person name="Saxena K.B."/>
            <person name="Michael T."/>
            <person name="McCombie W.R."/>
            <person name="Yang B."/>
            <person name="Zhang G."/>
            <person name="Yang H."/>
            <person name="Wang J."/>
            <person name="Spillane C."/>
            <person name="Cook D.R."/>
            <person name="May G.D."/>
            <person name="Xu X."/>
            <person name="Jackson S.A."/>
        </authorList>
    </citation>
    <scope>NUCLEOTIDE SEQUENCE [LARGE SCALE GENOMIC DNA]</scope>
</reference>
<dbReference type="SUPFAM" id="SSF53098">
    <property type="entry name" value="Ribonuclease H-like"/>
    <property type="match status" value="1"/>
</dbReference>
<dbReference type="InterPro" id="IPR057670">
    <property type="entry name" value="SH3_retrovirus"/>
</dbReference>
<dbReference type="Pfam" id="PF13976">
    <property type="entry name" value="gag_pre-integrs"/>
    <property type="match status" value="1"/>
</dbReference>
<dbReference type="InterPro" id="IPR001584">
    <property type="entry name" value="Integrase_cat-core"/>
</dbReference>
<sequence>MTGDKSKFVSLREKESKTITYGDNNKGKILGTGTVGNSYNTLIEDVLYVEGLKYNLLSISQLCDKNFNVSFNNECCLVCDKSTNETLFIGKRINNIYILHLVNNASNITCLSSIDDLTWLWHRRISHLNLDQLNRLASKNLVEGLPKIKFLKEGLCDAYQNGKQSRIYFKNKKIVSTSRLLELLHMDLFGPSRTMSLGGNTYGFVIIDDFSRFTWVAFLSHKYNAFKNFKIIAKRIQNENDLEIKSLRSQHGCEFQNEKFQTFCEKHGINQNFSTPRTPQQNRVVELKSRSLIELARAMLNENDLPKYFWADAVNTACYVLNRIVIRSLLKKTPYDLYKDRKPNISHFKVFGCKCFILNNGRETLGKFDAKVDEGVFIGYSATSKAYRIFNKRSLVVEESIHVKFDETNFLKKMRMRQVMKKHNKKSKAKSNNYNLQQLLELIYLKNGRNQEIYL</sequence>
<proteinExistence type="predicted"/>
<evidence type="ECO:0000256" key="1">
    <source>
        <dbReference type="ARBA" id="ARBA00022670"/>
    </source>
</evidence>
<keyword evidence="1" id="KW-0378">Hydrolase</keyword>
<dbReference type="AlphaFoldDB" id="A0A151UEZ7"/>
<dbReference type="InterPro" id="IPR025724">
    <property type="entry name" value="GAG-pre-integrase_dom"/>
</dbReference>
<dbReference type="Pfam" id="PF25597">
    <property type="entry name" value="SH3_retrovirus"/>
    <property type="match status" value="1"/>
</dbReference>
<dbReference type="InterPro" id="IPR036397">
    <property type="entry name" value="RNaseH_sf"/>
</dbReference>
<accession>A0A151UEZ7</accession>